<name>A0ABW5CWJ0_9BACT</name>
<comment type="similarity">
    <text evidence="4 11">Belongs to the aldose epimerase family.</text>
</comment>
<organism evidence="13 14">
    <name type="scientific">Pontibacter ruber</name>
    <dbReference type="NCBI Taxonomy" id="1343895"/>
    <lineage>
        <taxon>Bacteria</taxon>
        <taxon>Pseudomonadati</taxon>
        <taxon>Bacteroidota</taxon>
        <taxon>Cytophagia</taxon>
        <taxon>Cytophagales</taxon>
        <taxon>Hymenobacteraceae</taxon>
        <taxon>Pontibacter</taxon>
    </lineage>
</organism>
<dbReference type="InterPro" id="IPR014718">
    <property type="entry name" value="GH-type_carb-bd"/>
</dbReference>
<feature type="chain" id="PRO_5046401225" description="Aldose 1-epimerase" evidence="12">
    <location>
        <begin position="24"/>
        <end position="394"/>
    </location>
</feature>
<evidence type="ECO:0000256" key="9">
    <source>
        <dbReference type="ARBA" id="ARBA00023235"/>
    </source>
</evidence>
<dbReference type="Gene3D" id="2.70.98.10">
    <property type="match status" value="1"/>
</dbReference>
<protein>
    <recommendedName>
        <fullName evidence="7 11">Aldose 1-epimerase</fullName>
        <ecNumber evidence="6 11">5.1.3.3</ecNumber>
    </recommendedName>
</protein>
<dbReference type="PROSITE" id="PS00545">
    <property type="entry name" value="ALDOSE_1_EPIMERASE"/>
    <property type="match status" value="1"/>
</dbReference>
<evidence type="ECO:0000256" key="11">
    <source>
        <dbReference type="PIRNR" id="PIRNR005096"/>
    </source>
</evidence>
<comment type="cofactor">
    <cofactor evidence="2">
        <name>Ca(2+)</name>
        <dbReference type="ChEBI" id="CHEBI:29108"/>
    </cofactor>
</comment>
<evidence type="ECO:0000256" key="12">
    <source>
        <dbReference type="SAM" id="SignalP"/>
    </source>
</evidence>
<evidence type="ECO:0000313" key="14">
    <source>
        <dbReference type="Proteomes" id="UP001597374"/>
    </source>
</evidence>
<keyword evidence="12" id="KW-0732">Signal</keyword>
<dbReference type="PANTHER" id="PTHR10091:SF0">
    <property type="entry name" value="GALACTOSE MUTAROTASE"/>
    <property type="match status" value="1"/>
</dbReference>
<dbReference type="PIRSF" id="PIRSF005096">
    <property type="entry name" value="GALM"/>
    <property type="match status" value="1"/>
</dbReference>
<evidence type="ECO:0000256" key="7">
    <source>
        <dbReference type="ARBA" id="ARBA00014165"/>
    </source>
</evidence>
<dbReference type="InterPro" id="IPR047215">
    <property type="entry name" value="Galactose_mutarotase-like"/>
</dbReference>
<dbReference type="PROSITE" id="PS51257">
    <property type="entry name" value="PROKAR_LIPOPROTEIN"/>
    <property type="match status" value="1"/>
</dbReference>
<evidence type="ECO:0000256" key="3">
    <source>
        <dbReference type="ARBA" id="ARBA00005028"/>
    </source>
</evidence>
<evidence type="ECO:0000256" key="2">
    <source>
        <dbReference type="ARBA" id="ARBA00001913"/>
    </source>
</evidence>
<dbReference type="GO" id="GO:0016853">
    <property type="term" value="F:isomerase activity"/>
    <property type="evidence" value="ECO:0007669"/>
    <property type="project" value="UniProtKB-KW"/>
</dbReference>
<feature type="signal peptide" evidence="12">
    <location>
        <begin position="1"/>
        <end position="23"/>
    </location>
</feature>
<dbReference type="InterPro" id="IPR011013">
    <property type="entry name" value="Gal_mutarotase_sf_dom"/>
</dbReference>
<dbReference type="EMBL" id="JBHUIM010000001">
    <property type="protein sequence ID" value="MFD2245395.1"/>
    <property type="molecule type" value="Genomic_DNA"/>
</dbReference>
<keyword evidence="9 11" id="KW-0413">Isomerase</keyword>
<comment type="subunit">
    <text evidence="5">Monomer.</text>
</comment>
<comment type="pathway">
    <text evidence="3 11">Carbohydrate metabolism; hexose metabolism.</text>
</comment>
<keyword evidence="10 11" id="KW-0119">Carbohydrate metabolism</keyword>
<dbReference type="SUPFAM" id="SSF74650">
    <property type="entry name" value="Galactose mutarotase-like"/>
    <property type="match status" value="1"/>
</dbReference>
<evidence type="ECO:0000256" key="1">
    <source>
        <dbReference type="ARBA" id="ARBA00001614"/>
    </source>
</evidence>
<accession>A0ABW5CWJ0</accession>
<keyword evidence="8" id="KW-0106">Calcium</keyword>
<dbReference type="EC" id="5.1.3.3" evidence="6 11"/>
<evidence type="ECO:0000256" key="4">
    <source>
        <dbReference type="ARBA" id="ARBA00006206"/>
    </source>
</evidence>
<dbReference type="CDD" id="cd09019">
    <property type="entry name" value="galactose_mutarotase_like"/>
    <property type="match status" value="1"/>
</dbReference>
<dbReference type="InterPro" id="IPR008183">
    <property type="entry name" value="Aldose_1/G6P_1-epimerase"/>
</dbReference>
<gene>
    <name evidence="13" type="ORF">ACFSKP_03960</name>
</gene>
<dbReference type="Proteomes" id="UP001597374">
    <property type="component" value="Unassembled WGS sequence"/>
</dbReference>
<sequence length="394" mass="43101">MKKFKSSNTLLLLALFGSLSVSGLTGCNSQETKTETENTAATTEEQGTMKIKKEPFGTTPTGQEVSLYTLTNKNGVTVKITNYGAIVTSLTTPDKDGKMGDVVLGFNDVSGYIPNDPHIGGIIGRFANRIAKGRFTVDGQEYKLATNNGPNHLHGGNIGFDRVVWQAEEMPDQNAIKLTYVSKDMEEGYPGNLAATVTYTLTEDNSLKIDYTATTDKATPVNLTNHSYFNLSAGADKDILNDVVQINADKYTASDKDLIPTGELVPVKGTPYDFTTPQPVGTRINNLQGYGYDLNYVINNGNDKLTKAATVYDPTTGREMEVLTTQPGIQLYTAYHLDGSLTGKNNTKYERYAGLCLEAQHYPDSPNQPKFPNTVIKPGETYQETTIYKFSVRK</sequence>
<evidence type="ECO:0000313" key="13">
    <source>
        <dbReference type="EMBL" id="MFD2245395.1"/>
    </source>
</evidence>
<evidence type="ECO:0000256" key="10">
    <source>
        <dbReference type="ARBA" id="ARBA00023277"/>
    </source>
</evidence>
<dbReference type="Pfam" id="PF01263">
    <property type="entry name" value="Aldose_epim"/>
    <property type="match status" value="1"/>
</dbReference>
<reference evidence="14" key="1">
    <citation type="journal article" date="2019" name="Int. J. Syst. Evol. Microbiol.">
        <title>The Global Catalogue of Microorganisms (GCM) 10K type strain sequencing project: providing services to taxonomists for standard genome sequencing and annotation.</title>
        <authorList>
            <consortium name="The Broad Institute Genomics Platform"/>
            <consortium name="The Broad Institute Genome Sequencing Center for Infectious Disease"/>
            <person name="Wu L."/>
            <person name="Ma J."/>
        </authorList>
    </citation>
    <scope>NUCLEOTIDE SEQUENCE [LARGE SCALE GENOMIC DNA]</scope>
    <source>
        <strain evidence="14">CGMCC 4.1782</strain>
    </source>
</reference>
<keyword evidence="14" id="KW-1185">Reference proteome</keyword>
<evidence type="ECO:0000256" key="5">
    <source>
        <dbReference type="ARBA" id="ARBA00011245"/>
    </source>
</evidence>
<dbReference type="PANTHER" id="PTHR10091">
    <property type="entry name" value="ALDOSE-1-EPIMERASE"/>
    <property type="match status" value="1"/>
</dbReference>
<proteinExistence type="inferred from homology"/>
<dbReference type="NCBIfam" id="NF008277">
    <property type="entry name" value="PRK11055.1"/>
    <property type="match status" value="1"/>
</dbReference>
<dbReference type="RefSeq" id="WP_250429149.1">
    <property type="nucleotide sequence ID" value="NZ_JALPRR010000002.1"/>
</dbReference>
<evidence type="ECO:0000256" key="8">
    <source>
        <dbReference type="ARBA" id="ARBA00022837"/>
    </source>
</evidence>
<dbReference type="InterPro" id="IPR018052">
    <property type="entry name" value="Ald1_epimerase_CS"/>
</dbReference>
<dbReference type="InterPro" id="IPR015443">
    <property type="entry name" value="Aldose_1-epimerase"/>
</dbReference>
<evidence type="ECO:0000256" key="6">
    <source>
        <dbReference type="ARBA" id="ARBA00013185"/>
    </source>
</evidence>
<comment type="caution">
    <text evidence="13">The sequence shown here is derived from an EMBL/GenBank/DDBJ whole genome shotgun (WGS) entry which is preliminary data.</text>
</comment>
<comment type="catalytic activity">
    <reaction evidence="1 11">
        <text>alpha-D-glucose = beta-D-glucose</text>
        <dbReference type="Rhea" id="RHEA:10264"/>
        <dbReference type="ChEBI" id="CHEBI:15903"/>
        <dbReference type="ChEBI" id="CHEBI:17925"/>
        <dbReference type="EC" id="5.1.3.3"/>
    </reaction>
</comment>